<feature type="transmembrane region" description="Helical" evidence="1">
    <location>
        <begin position="98"/>
        <end position="115"/>
    </location>
</feature>
<dbReference type="InterPro" id="IPR007401">
    <property type="entry name" value="DUF454"/>
</dbReference>
<reference evidence="2" key="1">
    <citation type="submission" date="2023-03" db="EMBL/GenBank/DDBJ databases">
        <authorList>
            <person name="Shen W."/>
            <person name="Cai J."/>
        </authorList>
    </citation>
    <scope>NUCLEOTIDE SEQUENCE</scope>
    <source>
        <strain evidence="2">P66-3</strain>
    </source>
</reference>
<dbReference type="Proteomes" id="UP001181046">
    <property type="component" value="Unassembled WGS sequence"/>
</dbReference>
<gene>
    <name evidence="2" type="ORF">P7H27_05165</name>
</gene>
<dbReference type="PANTHER" id="PTHR35813">
    <property type="entry name" value="INNER MEMBRANE PROTEIN YBAN"/>
    <property type="match status" value="1"/>
</dbReference>
<evidence type="ECO:0000313" key="2">
    <source>
        <dbReference type="EMBL" id="MDT2759148.1"/>
    </source>
</evidence>
<proteinExistence type="predicted"/>
<dbReference type="RefSeq" id="WP_311829744.1">
    <property type="nucleotide sequence ID" value="NZ_JARQAJ010000002.1"/>
</dbReference>
<keyword evidence="1" id="KW-1133">Transmembrane helix</keyword>
<organism evidence="2 3">
    <name type="scientific">Enterococcus xiangfangensis</name>
    <dbReference type="NCBI Taxonomy" id="1296537"/>
    <lineage>
        <taxon>Bacteria</taxon>
        <taxon>Bacillati</taxon>
        <taxon>Bacillota</taxon>
        <taxon>Bacilli</taxon>
        <taxon>Lactobacillales</taxon>
        <taxon>Enterococcaceae</taxon>
        <taxon>Enterococcus</taxon>
    </lineage>
</organism>
<feature type="transmembrane region" description="Helical" evidence="1">
    <location>
        <begin position="76"/>
        <end position="92"/>
    </location>
</feature>
<accession>A0ABU3F911</accession>
<name>A0ABU3F911_9ENTE</name>
<keyword evidence="3" id="KW-1185">Reference proteome</keyword>
<dbReference type="EMBL" id="JARQAJ010000002">
    <property type="protein sequence ID" value="MDT2759148.1"/>
    <property type="molecule type" value="Genomic_DNA"/>
</dbReference>
<keyword evidence="1" id="KW-0472">Membrane</keyword>
<keyword evidence="1" id="KW-0812">Transmembrane</keyword>
<feature type="transmembrane region" description="Helical" evidence="1">
    <location>
        <begin position="6"/>
        <end position="39"/>
    </location>
</feature>
<comment type="caution">
    <text evidence="2">The sequence shown here is derived from an EMBL/GenBank/DDBJ whole genome shotgun (WGS) entry which is preliminary data.</text>
</comment>
<dbReference type="PIRSF" id="PIRSF016789">
    <property type="entry name" value="DUF454"/>
    <property type="match status" value="1"/>
</dbReference>
<dbReference type="PANTHER" id="PTHR35813:SF1">
    <property type="entry name" value="INNER MEMBRANE PROTEIN YBAN"/>
    <property type="match status" value="1"/>
</dbReference>
<evidence type="ECO:0000313" key="3">
    <source>
        <dbReference type="Proteomes" id="UP001181046"/>
    </source>
</evidence>
<evidence type="ECO:0000256" key="1">
    <source>
        <dbReference type="SAM" id="Phobius"/>
    </source>
</evidence>
<sequence>MKKYIYIVLGTVTFVIGTAGIFLPVLPTTGFYLLTGFFWMRSSKKLYDKLTQLKAYQKYVTPFLEKRMTKKEKQRMFIMMGLVFLLSGILVSSTLVRIILATVYISLVVGLSWYLRERKPVQVNSENKSL</sequence>
<protein>
    <submittedName>
        <fullName evidence="2">YbaN family protein</fullName>
    </submittedName>
</protein>
<dbReference type="Pfam" id="PF04304">
    <property type="entry name" value="DUF454"/>
    <property type="match status" value="1"/>
</dbReference>